<dbReference type="InterPro" id="IPR012341">
    <property type="entry name" value="6hp_glycosidase-like_sf"/>
</dbReference>
<dbReference type="Pfam" id="PF17167">
    <property type="entry name" value="Glyco_hydro_94"/>
    <property type="match status" value="2"/>
</dbReference>
<dbReference type="Pfam" id="PF06165">
    <property type="entry name" value="GH94_b-supersand"/>
    <property type="match status" value="1"/>
</dbReference>
<dbReference type="GO" id="GO:0005975">
    <property type="term" value="P:carbohydrate metabolic process"/>
    <property type="evidence" value="ECO:0007669"/>
    <property type="project" value="InterPro"/>
</dbReference>
<gene>
    <name evidence="5" type="ORF">E7101_08720</name>
</gene>
<name>A0A9D5P1E5_XYLRU</name>
<dbReference type="Proteomes" id="UP000806522">
    <property type="component" value="Unassembled WGS sequence"/>
</dbReference>
<organism evidence="5 6">
    <name type="scientific">Xylanibacter ruminicola</name>
    <name type="common">Prevotella ruminicola</name>
    <dbReference type="NCBI Taxonomy" id="839"/>
    <lineage>
        <taxon>Bacteria</taxon>
        <taxon>Pseudomonadati</taxon>
        <taxon>Bacteroidota</taxon>
        <taxon>Bacteroidia</taxon>
        <taxon>Bacteroidales</taxon>
        <taxon>Prevotellaceae</taxon>
        <taxon>Xylanibacter</taxon>
    </lineage>
</organism>
<dbReference type="AlphaFoldDB" id="A0A9D5P1E5"/>
<dbReference type="SUPFAM" id="SSF48208">
    <property type="entry name" value="Six-hairpin glycosidases"/>
    <property type="match status" value="1"/>
</dbReference>
<sequence length="857" mass="98131">MEQQKRYGHFDDQHREYVITDPQTPWPWINYLGNEDFFSLISNTAGGYSFYKDAKFRRITRYRYNNVPMDNGGRYFYIKDGDTVWNPGWKPCKTPLDFYECRHGMSYTRITGRKNGVEASVLFFVPLKKWAEVQKLTLKNESSEVKQLKLFSFEEWCLWNAATDMENFQRNFSTGEVEVEVPNLGISISNNSSKIEGSTIYHKTEYRERRNHYAFYHVNTPIQGFDTDRETFVGLYNEFADPQVVMEGKPRNSHAHGWSPIASHYIEVTLQPGESKDFVFLLGYIENEQDKKFEAPQVINKEKAHALIAELDTTEKVDQAFAELCQYWDALLNIYNVRTGNDKLDRMVNIWNQYQCMVTFNFSRSASFFESGIGRGMGFRDSNQDLVGFVHQIPSRARQRIIDIASTQFPDGGCYHQYQPLTKRGNNDIGGGFNDDPCWLIFGTVAYIKETGDFSILDEMVPFDNQPGSEVTLFEHLKISMDHVINNLGPHMLPLIGRADWNDCLNLNCFSWDPNESFQTTENVSEGTKAESLMIAGLFVVTAKDYVALCKYISQHRDTETQSNNHGDQKNKDSVSLCLCVDFEAEAERMQQAIDAMIEAVKKHGWDGEWYLRAYDFYGRKIGSHECEEGKIFIESQGWCTMAEIGAEEGMVAKSLDSCKKYLECEHGMVLNNPAFSKYIYEYGEISSYPEGYKENAGIFCHNNPWVIIGECIAGRGNDAWSHYAKILPSYVEEKYQTLHKVEPYVNCQMVAGKDAFKPGEGKNSWLTGTAAWMWYTVSEFILGIKPDYDGIRIDPCLPETATDYTVQRKFRDAEYEITIHPNGAQKGVKAITLDGQPVDGTVIPYSAGKHVVEVTM</sequence>
<evidence type="ECO:0000313" key="5">
    <source>
        <dbReference type="EMBL" id="MBE6271019.1"/>
    </source>
</evidence>
<dbReference type="CDD" id="cd11754">
    <property type="entry name" value="GH94N_CBP_like"/>
    <property type="match status" value="1"/>
</dbReference>
<dbReference type="Gene3D" id="1.20.890.20">
    <property type="entry name" value="mpn423 like domain"/>
    <property type="match status" value="1"/>
</dbReference>
<evidence type="ECO:0000259" key="4">
    <source>
        <dbReference type="Pfam" id="PF17167"/>
    </source>
</evidence>
<dbReference type="EMBL" id="SUYC01000008">
    <property type="protein sequence ID" value="MBE6271019.1"/>
    <property type="molecule type" value="Genomic_DNA"/>
</dbReference>
<dbReference type="PANTHER" id="PTHR37469:SF2">
    <property type="entry name" value="CELLOBIONIC ACID PHOSPHORYLASE"/>
    <property type="match status" value="1"/>
</dbReference>
<dbReference type="GO" id="GO:0016757">
    <property type="term" value="F:glycosyltransferase activity"/>
    <property type="evidence" value="ECO:0007669"/>
    <property type="project" value="UniProtKB-KW"/>
</dbReference>
<dbReference type="Gene3D" id="2.60.420.10">
    <property type="entry name" value="Maltose phosphorylase, domain 3"/>
    <property type="match status" value="1"/>
</dbReference>
<protein>
    <submittedName>
        <fullName evidence="5">Glycosyl transferase</fullName>
    </submittedName>
</protein>
<accession>A0A9D5P1E5</accession>
<feature type="domain" description="Glycosyl hydrolase 94 catalytic" evidence="4">
    <location>
        <begin position="327"/>
        <end position="563"/>
    </location>
</feature>
<evidence type="ECO:0000256" key="1">
    <source>
        <dbReference type="ARBA" id="ARBA00022676"/>
    </source>
</evidence>
<dbReference type="InterPro" id="IPR052047">
    <property type="entry name" value="GH94_Enzymes"/>
</dbReference>
<dbReference type="InterPro" id="IPR037825">
    <property type="entry name" value="GH94N_CBP"/>
</dbReference>
<dbReference type="PANTHER" id="PTHR37469">
    <property type="entry name" value="CELLOBIONIC ACID PHOSPHORYLASE-RELATED"/>
    <property type="match status" value="1"/>
</dbReference>
<dbReference type="SMART" id="SM01068">
    <property type="entry name" value="CBM_X"/>
    <property type="match status" value="1"/>
</dbReference>
<dbReference type="InterPro" id="IPR010383">
    <property type="entry name" value="Glyco_hydrolase_94_b-supersand"/>
</dbReference>
<proteinExistence type="predicted"/>
<dbReference type="Gene3D" id="2.70.98.40">
    <property type="entry name" value="Glycoside hydrolase, family 65, N-terminal domain"/>
    <property type="match status" value="1"/>
</dbReference>
<dbReference type="SUPFAM" id="SSF74650">
    <property type="entry name" value="Galactose mutarotase-like"/>
    <property type="match status" value="1"/>
</dbReference>
<dbReference type="InterPro" id="IPR033432">
    <property type="entry name" value="GH94_catalytic"/>
</dbReference>
<dbReference type="InterPro" id="IPR008928">
    <property type="entry name" value="6-hairpin_glycosidase_sf"/>
</dbReference>
<evidence type="ECO:0000313" key="6">
    <source>
        <dbReference type="Proteomes" id="UP000806522"/>
    </source>
</evidence>
<feature type="domain" description="Glycosyl hydrolase 94 supersandwich" evidence="3">
    <location>
        <begin position="15"/>
        <end position="310"/>
    </location>
</feature>
<evidence type="ECO:0000256" key="2">
    <source>
        <dbReference type="ARBA" id="ARBA00022679"/>
    </source>
</evidence>
<dbReference type="InterPro" id="IPR037018">
    <property type="entry name" value="GH65_N"/>
</dbReference>
<comment type="caution">
    <text evidence="5">The sequence shown here is derived from an EMBL/GenBank/DDBJ whole genome shotgun (WGS) entry which is preliminary data.</text>
</comment>
<keyword evidence="1" id="KW-0328">Glycosyltransferase</keyword>
<feature type="domain" description="Glycosyl hydrolase 94 catalytic" evidence="4">
    <location>
        <begin position="575"/>
        <end position="784"/>
    </location>
</feature>
<dbReference type="GO" id="GO:0030246">
    <property type="term" value="F:carbohydrate binding"/>
    <property type="evidence" value="ECO:0007669"/>
    <property type="project" value="InterPro"/>
</dbReference>
<keyword evidence="2 5" id="KW-0808">Transferase</keyword>
<evidence type="ECO:0000259" key="3">
    <source>
        <dbReference type="Pfam" id="PF06165"/>
    </source>
</evidence>
<reference evidence="5" key="1">
    <citation type="submission" date="2019-04" db="EMBL/GenBank/DDBJ databases">
        <title>Evolution of Biomass-Degrading Anaerobic Consortia Revealed by Metagenomics.</title>
        <authorList>
            <person name="Peng X."/>
        </authorList>
    </citation>
    <scope>NUCLEOTIDE SEQUENCE</scope>
    <source>
        <strain evidence="5">SIG140</strain>
    </source>
</reference>
<dbReference type="Gene3D" id="1.50.10.10">
    <property type="match status" value="1"/>
</dbReference>
<dbReference type="InterPro" id="IPR011013">
    <property type="entry name" value="Gal_mutarotase_sf_dom"/>
</dbReference>